<evidence type="ECO:0000256" key="3">
    <source>
        <dbReference type="ARBA" id="ARBA00022475"/>
    </source>
</evidence>
<evidence type="ECO:0000256" key="1">
    <source>
        <dbReference type="ARBA" id="ARBA00004651"/>
    </source>
</evidence>
<comment type="similarity">
    <text evidence="2">Belongs to the CPA3 antiporters (TC 2.A.63) subunit E family.</text>
</comment>
<feature type="transmembrane region" description="Helical" evidence="7">
    <location>
        <begin position="12"/>
        <end position="42"/>
    </location>
</feature>
<dbReference type="PANTHER" id="PTHR34584:SF1">
    <property type="entry name" value="NA(+)_H(+) ANTIPORTER SUBUNIT E1"/>
    <property type="match status" value="1"/>
</dbReference>
<reference evidence="8 9" key="1">
    <citation type="submission" date="2020-08" db="EMBL/GenBank/DDBJ databases">
        <title>Genomic Encyclopedia of Type Strains, Phase IV (KMG-IV): sequencing the most valuable type-strain genomes for metagenomic binning, comparative biology and taxonomic classification.</title>
        <authorList>
            <person name="Goeker M."/>
        </authorList>
    </citation>
    <scope>NUCLEOTIDE SEQUENCE [LARGE SCALE GENOMIC DNA]</scope>
    <source>
        <strain evidence="8 9">DSM 25620</strain>
    </source>
</reference>
<protein>
    <submittedName>
        <fullName evidence="8">Multicomponent K+:H+ antiporter subunit E</fullName>
    </submittedName>
</protein>
<dbReference type="GO" id="GO:0005886">
    <property type="term" value="C:plasma membrane"/>
    <property type="evidence" value="ECO:0007669"/>
    <property type="project" value="UniProtKB-SubCell"/>
</dbReference>
<accession>A0A7W8AM91</accession>
<organism evidence="8 9">
    <name type="scientific">Pseudochrobactrum saccharolyticum</name>
    <dbReference type="NCBI Taxonomy" id="354352"/>
    <lineage>
        <taxon>Bacteria</taxon>
        <taxon>Pseudomonadati</taxon>
        <taxon>Pseudomonadota</taxon>
        <taxon>Alphaproteobacteria</taxon>
        <taxon>Hyphomicrobiales</taxon>
        <taxon>Brucellaceae</taxon>
        <taxon>Pseudochrobactrum</taxon>
    </lineage>
</organism>
<proteinExistence type="inferred from homology"/>
<evidence type="ECO:0000256" key="4">
    <source>
        <dbReference type="ARBA" id="ARBA00022692"/>
    </source>
</evidence>
<keyword evidence="5 7" id="KW-1133">Transmembrane helix</keyword>
<dbReference type="GO" id="GO:0008324">
    <property type="term" value="F:monoatomic cation transmembrane transporter activity"/>
    <property type="evidence" value="ECO:0007669"/>
    <property type="project" value="InterPro"/>
</dbReference>
<evidence type="ECO:0000313" key="8">
    <source>
        <dbReference type="EMBL" id="MBB5091718.1"/>
    </source>
</evidence>
<dbReference type="Proteomes" id="UP000531231">
    <property type="component" value="Unassembled WGS sequence"/>
</dbReference>
<dbReference type="InterPro" id="IPR002758">
    <property type="entry name" value="Cation_antiport_E"/>
</dbReference>
<dbReference type="AlphaFoldDB" id="A0A7W8AM91"/>
<gene>
    <name evidence="8" type="ORF">HNQ68_002259</name>
</gene>
<dbReference type="PIRSF" id="PIRSF019239">
    <property type="entry name" value="MrpE"/>
    <property type="match status" value="1"/>
</dbReference>
<keyword evidence="9" id="KW-1185">Reference proteome</keyword>
<dbReference type="RefSeq" id="WP_022709183.1">
    <property type="nucleotide sequence ID" value="NZ_JACHIL010000003.1"/>
</dbReference>
<name>A0A7W8AM91_9HYPH</name>
<dbReference type="PANTHER" id="PTHR34584">
    <property type="entry name" value="NA(+)/H(+) ANTIPORTER SUBUNIT E1"/>
    <property type="match status" value="1"/>
</dbReference>
<evidence type="ECO:0000256" key="2">
    <source>
        <dbReference type="ARBA" id="ARBA00006228"/>
    </source>
</evidence>
<sequence>MRALFPHPVLSLSFWIMWLLLNGFTPGHTILGFFIALGAGLAFTSLDPEPVRVRSVRAIIELFFRVVADIFWSNIAVIKIILFDRPERQAGFVTISLQLRGRLPLGILACIVTSTPGTAWANFNPVTGVLLIHILDKDGEDEFRTVIKQHYERLLMEIFT</sequence>
<comment type="subcellular location">
    <subcellularLocation>
        <location evidence="1">Cell membrane</location>
        <topology evidence="1">Multi-pass membrane protein</topology>
    </subcellularLocation>
</comment>
<evidence type="ECO:0000313" key="9">
    <source>
        <dbReference type="Proteomes" id="UP000531231"/>
    </source>
</evidence>
<comment type="caution">
    <text evidence="8">The sequence shown here is derived from an EMBL/GenBank/DDBJ whole genome shotgun (WGS) entry which is preliminary data.</text>
</comment>
<evidence type="ECO:0000256" key="6">
    <source>
        <dbReference type="ARBA" id="ARBA00023136"/>
    </source>
</evidence>
<keyword evidence="3" id="KW-1003">Cell membrane</keyword>
<evidence type="ECO:0000256" key="7">
    <source>
        <dbReference type="SAM" id="Phobius"/>
    </source>
</evidence>
<keyword evidence="6 7" id="KW-0472">Membrane</keyword>
<evidence type="ECO:0000256" key="5">
    <source>
        <dbReference type="ARBA" id="ARBA00022989"/>
    </source>
</evidence>
<dbReference type="EMBL" id="JACHIL010000003">
    <property type="protein sequence ID" value="MBB5091718.1"/>
    <property type="molecule type" value="Genomic_DNA"/>
</dbReference>
<keyword evidence="4 7" id="KW-0812">Transmembrane</keyword>
<dbReference type="Pfam" id="PF01899">
    <property type="entry name" value="MNHE"/>
    <property type="match status" value="1"/>
</dbReference>
<dbReference type="NCBIfam" id="NF006520">
    <property type="entry name" value="PRK08965.1-4"/>
    <property type="match status" value="1"/>
</dbReference>